<keyword evidence="8" id="KW-0456">Lyase</keyword>
<evidence type="ECO:0000256" key="1">
    <source>
        <dbReference type="ARBA" id="ARBA00004173"/>
    </source>
</evidence>
<keyword evidence="2" id="KW-0276">Fatty acid metabolism</keyword>
<keyword evidence="5" id="KW-0496">Mitochondrion</keyword>
<dbReference type="CTD" id="8231508"/>
<dbReference type="GeneID" id="8231508"/>
<dbReference type="EMBL" id="AAZO01001012">
    <property type="status" value="NOT_ANNOTATED_CDS"/>
    <property type="molecule type" value="Genomic_DNA"/>
</dbReference>
<evidence type="ECO:0000256" key="2">
    <source>
        <dbReference type="ARBA" id="ARBA00022832"/>
    </source>
</evidence>
<dbReference type="EMBL" id="DS235051">
    <property type="protein sequence ID" value="EEB11024.1"/>
    <property type="molecule type" value="Genomic_DNA"/>
</dbReference>
<proteinExistence type="predicted"/>
<dbReference type="InParanoid" id="E0VCA2"/>
<protein>
    <recommendedName>
        <fullName evidence="7">Enoyl-CoA hydratase domain-containing protein 3, mitochondrial</fullName>
    </recommendedName>
</protein>
<dbReference type="OMA" id="SCDMVVC"/>
<keyword evidence="3" id="KW-0809">Transit peptide</keyword>
<organism>
    <name type="scientific">Pediculus humanus subsp. corporis</name>
    <name type="common">Body louse</name>
    <dbReference type="NCBI Taxonomy" id="121224"/>
    <lineage>
        <taxon>Eukaryota</taxon>
        <taxon>Metazoa</taxon>
        <taxon>Ecdysozoa</taxon>
        <taxon>Arthropoda</taxon>
        <taxon>Hexapoda</taxon>
        <taxon>Insecta</taxon>
        <taxon>Pterygota</taxon>
        <taxon>Neoptera</taxon>
        <taxon>Paraneoptera</taxon>
        <taxon>Psocodea</taxon>
        <taxon>Troctomorpha</taxon>
        <taxon>Phthiraptera</taxon>
        <taxon>Anoplura</taxon>
        <taxon>Pediculidae</taxon>
        <taxon>Pediculus</taxon>
    </lineage>
</organism>
<dbReference type="VEuPathDB" id="VectorBase:PHUM084870"/>
<gene>
    <name evidence="9" type="primary">8231508</name>
    <name evidence="8" type="ORF">Phum_PHUM084870</name>
</gene>
<comment type="function">
    <text evidence="6">May play a role in fatty acid biosynthesis and insulin sensitivity.</text>
</comment>
<evidence type="ECO:0000256" key="3">
    <source>
        <dbReference type="ARBA" id="ARBA00022946"/>
    </source>
</evidence>
<dbReference type="OrthoDB" id="2139957at2759"/>
<dbReference type="Proteomes" id="UP000009046">
    <property type="component" value="Unassembled WGS sequence"/>
</dbReference>
<dbReference type="FunCoup" id="E0VCA2">
    <property type="interactions" value="647"/>
</dbReference>
<dbReference type="InterPro" id="IPR052377">
    <property type="entry name" value="Mitochondrial_ECH-domain"/>
</dbReference>
<dbReference type="eggNOG" id="KOG1682">
    <property type="taxonomic scope" value="Eukaryota"/>
</dbReference>
<dbReference type="GO" id="GO:0016836">
    <property type="term" value="F:hydro-lyase activity"/>
    <property type="evidence" value="ECO:0007669"/>
    <property type="project" value="TreeGrafter"/>
</dbReference>
<evidence type="ECO:0000256" key="6">
    <source>
        <dbReference type="ARBA" id="ARBA00037410"/>
    </source>
</evidence>
<evidence type="ECO:0000313" key="10">
    <source>
        <dbReference type="Proteomes" id="UP000009046"/>
    </source>
</evidence>
<dbReference type="PANTHER" id="PTHR43602">
    <property type="match status" value="1"/>
</dbReference>
<dbReference type="STRING" id="121224.E0VCA2"/>
<dbReference type="CDD" id="cd06558">
    <property type="entry name" value="crotonase-like"/>
    <property type="match status" value="1"/>
</dbReference>
<dbReference type="GO" id="GO:0005739">
    <property type="term" value="C:mitochondrion"/>
    <property type="evidence" value="ECO:0007669"/>
    <property type="project" value="UniProtKB-SubCell"/>
</dbReference>
<comment type="subcellular location">
    <subcellularLocation>
        <location evidence="1">Mitochondrion</location>
    </subcellularLocation>
</comment>
<dbReference type="SUPFAM" id="SSF52096">
    <property type="entry name" value="ClpP/crotonase"/>
    <property type="match status" value="1"/>
</dbReference>
<keyword evidence="10" id="KW-1185">Reference proteome</keyword>
<evidence type="ECO:0000256" key="4">
    <source>
        <dbReference type="ARBA" id="ARBA00023098"/>
    </source>
</evidence>
<evidence type="ECO:0000256" key="7">
    <source>
        <dbReference type="ARBA" id="ARBA00040545"/>
    </source>
</evidence>
<dbReference type="AlphaFoldDB" id="E0VCA2"/>
<dbReference type="Pfam" id="PF00378">
    <property type="entry name" value="ECH_1"/>
    <property type="match status" value="1"/>
</dbReference>
<evidence type="ECO:0000256" key="5">
    <source>
        <dbReference type="ARBA" id="ARBA00023128"/>
    </source>
</evidence>
<dbReference type="RefSeq" id="XP_002423762.1">
    <property type="nucleotide sequence ID" value="XM_002423717.1"/>
</dbReference>
<evidence type="ECO:0000313" key="8">
    <source>
        <dbReference type="EMBL" id="EEB11024.1"/>
    </source>
</evidence>
<dbReference type="Gene3D" id="1.10.12.10">
    <property type="entry name" value="Lyase 2-enoyl-coa Hydratase, Chain A, domain 2"/>
    <property type="match status" value="1"/>
</dbReference>
<dbReference type="HOGENOM" id="CLU_009834_7_3_1"/>
<keyword evidence="4" id="KW-0443">Lipid metabolism</keyword>
<dbReference type="InterPro" id="IPR014748">
    <property type="entry name" value="Enoyl-CoA_hydra_C"/>
</dbReference>
<dbReference type="Gene3D" id="3.90.226.10">
    <property type="entry name" value="2-enoyl-CoA Hydratase, Chain A, domain 1"/>
    <property type="match status" value="1"/>
</dbReference>
<reference evidence="8" key="1">
    <citation type="submission" date="2007-04" db="EMBL/GenBank/DDBJ databases">
        <title>Annotation of Pediculus humanus corporis strain USDA.</title>
        <authorList>
            <person name="Kirkness E."/>
            <person name="Hannick L."/>
            <person name="Hass B."/>
            <person name="Bruggner R."/>
            <person name="Lawson D."/>
            <person name="Bidwell S."/>
            <person name="Joardar V."/>
            <person name="Caler E."/>
            <person name="Walenz B."/>
            <person name="Inman J."/>
            <person name="Schobel S."/>
            <person name="Galinsky K."/>
            <person name="Amedeo P."/>
            <person name="Strausberg R."/>
        </authorList>
    </citation>
    <scope>NUCLEOTIDE SEQUENCE</scope>
    <source>
        <strain evidence="8">USDA</strain>
    </source>
</reference>
<reference evidence="8" key="2">
    <citation type="submission" date="2007-04" db="EMBL/GenBank/DDBJ databases">
        <title>The genome of the human body louse.</title>
        <authorList>
            <consortium name="The Human Body Louse Genome Consortium"/>
            <person name="Kirkness E."/>
            <person name="Walenz B."/>
            <person name="Hass B."/>
            <person name="Bruggner R."/>
            <person name="Strausberg R."/>
        </authorList>
    </citation>
    <scope>NUCLEOTIDE SEQUENCE</scope>
    <source>
        <strain evidence="8">USDA</strain>
    </source>
</reference>
<accession>E0VCA2</accession>
<reference evidence="9" key="3">
    <citation type="submission" date="2021-02" db="UniProtKB">
        <authorList>
            <consortium name="EnsemblMetazoa"/>
        </authorList>
    </citation>
    <scope>IDENTIFICATION</scope>
    <source>
        <strain evidence="9">USDA</strain>
    </source>
</reference>
<sequence length="291" mass="32011">MWNPVFRKSFSLNNSVVYHILRRKYSDQKNIVLINDVNDVRKIVLNSPKTRNSLSMEMMDNIMQGIKSINNLPIRCIEISSSGPVFSSGHNLKDLASGNENLYLDTFSKCADLMLSIIEAPVPVLAKVNGIAAAAGCQLVATCDIVVASDKSTFSTPGANFGIFCSTPGIALSRCVNRKAAALMLLTGLPVTAEEGLRMGLVSKVCKENELDEEVDAIVNAIKSKSKAVIELGKKFFYTHLEKDIYSAYKLGAQVMTDNLKLVDGQEGLESFVQKRSPKWINNFTMSDKFK</sequence>
<name>E0VCA2_PEDHC</name>
<dbReference type="InterPro" id="IPR001753">
    <property type="entry name" value="Enoyl-CoA_hydra/iso"/>
</dbReference>
<dbReference type="InterPro" id="IPR029045">
    <property type="entry name" value="ClpP/crotonase-like_dom_sf"/>
</dbReference>
<evidence type="ECO:0000313" key="9">
    <source>
        <dbReference type="EnsemblMetazoa" id="PHUM084870-PA"/>
    </source>
</evidence>
<dbReference type="EnsemblMetazoa" id="PHUM084870-RA">
    <property type="protein sequence ID" value="PHUM084870-PA"/>
    <property type="gene ID" value="PHUM084870"/>
</dbReference>
<dbReference type="KEGG" id="phu:Phum_PHUM084870"/>
<dbReference type="PANTHER" id="PTHR43602:SF1">
    <property type="entry name" value="ENOYL-COA HYDRATASE DOMAIN-CONTAINING PROTEIN 3, MITOCHONDRIAL"/>
    <property type="match status" value="1"/>
</dbReference>
<dbReference type="GO" id="GO:0006631">
    <property type="term" value="P:fatty acid metabolic process"/>
    <property type="evidence" value="ECO:0007669"/>
    <property type="project" value="UniProtKB-KW"/>
</dbReference>